<dbReference type="AlphaFoldDB" id="X1LQK9"/>
<accession>X1LQK9</accession>
<dbReference type="GO" id="GO:0005737">
    <property type="term" value="C:cytoplasm"/>
    <property type="evidence" value="ECO:0007669"/>
    <property type="project" value="InterPro"/>
</dbReference>
<dbReference type="Pfam" id="PF02952">
    <property type="entry name" value="Fucose_iso_C"/>
    <property type="match status" value="1"/>
</dbReference>
<protein>
    <recommendedName>
        <fullName evidence="1">L-fucose isomerase C-terminal domain-containing protein</fullName>
    </recommendedName>
</protein>
<comment type="caution">
    <text evidence="2">The sequence shown here is derived from an EMBL/GenBank/DDBJ whole genome shotgun (WGS) entry which is preliminary data.</text>
</comment>
<dbReference type="InterPro" id="IPR015888">
    <property type="entry name" value="Fuc_isomerase_C"/>
</dbReference>
<evidence type="ECO:0000259" key="1">
    <source>
        <dbReference type="Pfam" id="PF02952"/>
    </source>
</evidence>
<gene>
    <name evidence="2" type="ORF">S06H3_35267</name>
</gene>
<name>X1LQK9_9ZZZZ</name>
<dbReference type="GO" id="GO:0006004">
    <property type="term" value="P:fucose metabolic process"/>
    <property type="evidence" value="ECO:0007669"/>
    <property type="project" value="InterPro"/>
</dbReference>
<feature type="domain" description="L-fucose isomerase C-terminal" evidence="1">
    <location>
        <begin position="2"/>
        <end position="65"/>
    </location>
</feature>
<organism evidence="2">
    <name type="scientific">marine sediment metagenome</name>
    <dbReference type="NCBI Taxonomy" id="412755"/>
    <lineage>
        <taxon>unclassified sequences</taxon>
        <taxon>metagenomes</taxon>
        <taxon>ecological metagenomes</taxon>
    </lineage>
</organism>
<dbReference type="PANTHER" id="PTHR36120:SF1">
    <property type="entry name" value="L-FUCOSE ISOMERASE C-TERMINAL DOMAIN-CONTAINING PROTEIN"/>
    <property type="match status" value="1"/>
</dbReference>
<dbReference type="PANTHER" id="PTHR36120">
    <property type="entry name" value="FUCOSE ISOMERASE"/>
    <property type="match status" value="1"/>
</dbReference>
<reference evidence="2" key="1">
    <citation type="journal article" date="2014" name="Front. Microbiol.">
        <title>High frequency of phylogenetically diverse reductive dehalogenase-homologous genes in deep subseafloor sedimentary metagenomes.</title>
        <authorList>
            <person name="Kawai M."/>
            <person name="Futagami T."/>
            <person name="Toyoda A."/>
            <person name="Takaki Y."/>
            <person name="Nishi S."/>
            <person name="Hori S."/>
            <person name="Arai W."/>
            <person name="Tsubouchi T."/>
            <person name="Morono Y."/>
            <person name="Uchiyama I."/>
            <person name="Ito T."/>
            <person name="Fujiyama A."/>
            <person name="Inagaki F."/>
            <person name="Takami H."/>
        </authorList>
    </citation>
    <scope>NUCLEOTIDE SEQUENCE</scope>
    <source>
        <strain evidence="2">Expedition CK06-06</strain>
    </source>
</reference>
<proteinExistence type="predicted"/>
<evidence type="ECO:0000313" key="2">
    <source>
        <dbReference type="EMBL" id="GAI21647.1"/>
    </source>
</evidence>
<sequence>MAEGEFTEDELETFGGYGVMRIKGLRSLLRYIADEGFEHHVAVVHGHIAEVLEEAIGKYLDWGVHRHNPPGTT</sequence>
<dbReference type="EMBL" id="BARV01021264">
    <property type="protein sequence ID" value="GAI21647.1"/>
    <property type="molecule type" value="Genomic_DNA"/>
</dbReference>
<dbReference type="GO" id="GO:0008736">
    <property type="term" value="F:L-fucose isomerase activity"/>
    <property type="evidence" value="ECO:0007669"/>
    <property type="project" value="InterPro"/>
</dbReference>